<accession>A0A8S0XXS5</accession>
<feature type="compositionally biased region" description="Basic and acidic residues" evidence="5">
    <location>
        <begin position="1291"/>
        <end position="1300"/>
    </location>
</feature>
<keyword evidence="10" id="KW-1185">Reference proteome</keyword>
<evidence type="ECO:0000259" key="6">
    <source>
        <dbReference type="Pfam" id="PF01926"/>
    </source>
</evidence>
<evidence type="ECO:0000256" key="2">
    <source>
        <dbReference type="ARBA" id="ARBA00022483"/>
    </source>
</evidence>
<feature type="compositionally biased region" description="Acidic residues" evidence="5">
    <location>
        <begin position="1330"/>
        <end position="1353"/>
    </location>
</feature>
<dbReference type="GO" id="GO:0005525">
    <property type="term" value="F:GTP binding"/>
    <property type="evidence" value="ECO:0007669"/>
    <property type="project" value="InterPro"/>
</dbReference>
<evidence type="ECO:0000256" key="1">
    <source>
        <dbReference type="ARBA" id="ARBA00022448"/>
    </source>
</evidence>
<dbReference type="EMBL" id="CACVBS010000065">
    <property type="protein sequence ID" value="CAA7268011.1"/>
    <property type="molecule type" value="Genomic_DNA"/>
</dbReference>
<sequence>MSRAPPFPTRRRSPSISGATPYTSQPSSAPGTSTRPLQISRPGSRPTTPVGAQSAISPSSYAPPNTAPLGPSRPHRSELRGRVDYAGSDRGSVASQDPHRDSTVGMPYRNLPNNANNGSTRQRSQRLKSPTTDGEQETTPTSLTSALSAFQSAGSRRRITPDEDEDYQYRRERELELEAEMARQQRIQERAPGLRSKGSKRAGEIDAVLDQVKDGWEFVIDPNFNNVDLALQLLDESSLGKDMDSFRRTKNMLSRALKGSVDKHYQAFAASLPHHASLLSHLSATQTEISAARTALTEAKEALGGKRTDLIQLWNRGQTLEEMIKILDQIEHLKTVPDLLETLMSEKRLLQASILLVRSLKVINKPDMHEIGAVSDLRSYLNSQETALRDILVDELQSHLYLKSFWCESRWAAYVPNQQGFPRVEFEVEETGPQATDSDASPTFPNSRQTRLTRFLNYLGLRPNEPPYDLNESNFPSANASTSIIPMAATNASSFLSSNPNPEADSFAYMETLLESLAVLGKLGNALDSVAQRLPNEIFALVETTLDEVEERAEYGKRKSSINSTGGLGRSDGVYTFVTGPSSAGNPASRMKAPLLKASTLRLSVLESLAKRVDHEIIRDLFWTLYSKLDAVAQGLRVVTEVANRIGSRRDYKDSSGTKPATLFPLSEIWNHVQAEVRTLIRDYLVDEQQGSSASRNPISSINEILRDGKFNKERIKPVFRFSDTDMKVANKALRPHEDGLTRVLKDTMPGLAPSAASDTAQTIVSSAMDDRLLGTDQHHRLLIRPDAFHVTVLFQPTLSFLQHVSEVLPSGIEAAQASSAVLDEFVLKVYLPQLEEKVLDLFHDAVTGPEAFQPDLLSLRLSHEPLAKASTHLMALINSLCAMHSTSPFHRENYSRLILGVVIQFYQRCSDRFQALTTASPVEIGHEARVAIAAQWAQRSELQPTFSELIKIQPSDQVKLEQLHRQEANIETELLGNKQVTGEDLLVSTRNLAGLASLHRSVSWFSSELNALKSRPEEAMSAVSPSNLEPLSGMTPFTPHLPSIPPEPILDQLSLSLSREMALRFQALLRTYDQLSNLILDTIRLDLRCRTIHYLDSAMRHGTYDSSYEAVEPDPYIVDLNTQLIQCNEFLSTGLPERERQYIFSGLGHLMEHMLIKSARHLRRPNDFGIKKIMRNILALQQGIKTLTQDQQDSEFERAKSYYSLFFISPQDMLNGIRRKQIFTFDEYQAMLNLQCGVDPTLGPDAAGRAVDRNYSILQWADYFDTQGVSYAFYSAANVAALQQARREAAEVDDDKLGPEPDEEEEADAAIVTNPPQEESDPQEPASMDGEEDENQEGEDYFSAEEDSEEDQDPRSKILTVQELEDMFITQAPQLSEFADSTGQPPARLVVGLVGYPNVGKSSTINSLLGEKKVSVSSTPGKTKHFQTVHLSDSIMLCDCPGLVFPQFATTKADLVCDGVLLIDQLREYTGPVSLLVRRLPKQILESAYGLSIRTFEVEEGGDGRVTTENFLIAYAIARGYMRSGQGNPDEARAARYILKDYVNGKLLFCHPPPGVPEGQFNESTYKNALARLAGKKHAPVTRVGKDSDTYVPPNRLDSNDTSRTVQGQGVKSRLVDRAFFESNSGLHSQAFIQESGKEFTRTKLYPHQNAVAPDGTTINAKQAQLLALLQNTETGKKHKKMKRVKQRSGKGYDIN</sequence>
<keyword evidence="1 4" id="KW-0813">Transport</keyword>
<evidence type="ECO:0000313" key="10">
    <source>
        <dbReference type="Proteomes" id="UP000467700"/>
    </source>
</evidence>
<comment type="function">
    <text evidence="4">Component of the exocyst complex involved in the docking of exocytic vesicles with fusion sites on the plasma membrane.</text>
</comment>
<comment type="similarity">
    <text evidence="4">Belongs to the SEC8 family.</text>
</comment>
<dbReference type="InterPro" id="IPR048630">
    <property type="entry name" value="Sec8_M"/>
</dbReference>
<dbReference type="SUPFAM" id="SSF52540">
    <property type="entry name" value="P-loop containing nucleoside triphosphate hydrolases"/>
    <property type="match status" value="1"/>
</dbReference>
<dbReference type="GO" id="GO:0006893">
    <property type="term" value="P:Golgi to plasma membrane transport"/>
    <property type="evidence" value="ECO:0007669"/>
    <property type="project" value="TreeGrafter"/>
</dbReference>
<dbReference type="GO" id="GO:0015031">
    <property type="term" value="P:protein transport"/>
    <property type="evidence" value="ECO:0007669"/>
    <property type="project" value="UniProtKB-KW"/>
</dbReference>
<dbReference type="GO" id="GO:0006904">
    <property type="term" value="P:vesicle docking involved in exocytosis"/>
    <property type="evidence" value="ECO:0007669"/>
    <property type="project" value="InterPro"/>
</dbReference>
<feature type="compositionally biased region" description="Low complexity" evidence="5">
    <location>
        <begin position="138"/>
        <end position="149"/>
    </location>
</feature>
<dbReference type="InterPro" id="IPR027417">
    <property type="entry name" value="P-loop_NTPase"/>
</dbReference>
<gene>
    <name evidence="9" type="ORF">AAE3_LOCUS10281</name>
</gene>
<dbReference type="Pfam" id="PF20652">
    <property type="entry name" value="Sec8_C"/>
    <property type="match status" value="1"/>
</dbReference>
<feature type="compositionally biased region" description="Basic residues" evidence="5">
    <location>
        <begin position="1678"/>
        <end position="1690"/>
    </location>
</feature>
<evidence type="ECO:0000313" key="9">
    <source>
        <dbReference type="EMBL" id="CAA7268011.1"/>
    </source>
</evidence>
<comment type="caution">
    <text evidence="9">The sequence shown here is derived from an EMBL/GenBank/DDBJ whole genome shotgun (WGS) entry which is preliminary data.</text>
</comment>
<dbReference type="InterPro" id="IPR039682">
    <property type="entry name" value="Sec8/EXOC4"/>
</dbReference>
<dbReference type="OrthoDB" id="272977at2759"/>
<evidence type="ECO:0000259" key="8">
    <source>
        <dbReference type="Pfam" id="PF20652"/>
    </source>
</evidence>
<evidence type="ECO:0000256" key="5">
    <source>
        <dbReference type="SAM" id="MobiDB-lite"/>
    </source>
</evidence>
<keyword evidence="2 4" id="KW-0268">Exocytosis</keyword>
<feature type="domain" description="Exocyst complex component Sec8 middle helical bundle" evidence="8">
    <location>
        <begin position="501"/>
        <end position="799"/>
    </location>
</feature>
<feature type="region of interest" description="Disordered" evidence="5">
    <location>
        <begin position="1"/>
        <end position="166"/>
    </location>
</feature>
<feature type="compositionally biased region" description="Polar residues" evidence="5">
    <location>
        <begin position="14"/>
        <end position="37"/>
    </location>
</feature>
<feature type="domain" description="Exocyst complex component Sec8 N-terminal" evidence="7">
    <location>
        <begin position="205"/>
        <end position="342"/>
    </location>
</feature>
<feature type="compositionally biased region" description="Polar residues" evidence="5">
    <location>
        <begin position="111"/>
        <end position="133"/>
    </location>
</feature>
<dbReference type="GO" id="GO:0000145">
    <property type="term" value="C:exocyst"/>
    <property type="evidence" value="ECO:0007669"/>
    <property type="project" value="UniProtKB-UniRule"/>
</dbReference>
<protein>
    <recommendedName>
        <fullName evidence="4">Exocyst complex component Sec8</fullName>
    </recommendedName>
</protein>
<feature type="domain" description="G" evidence="6">
    <location>
        <begin position="1392"/>
        <end position="1446"/>
    </location>
</feature>
<organism evidence="9 10">
    <name type="scientific">Cyclocybe aegerita</name>
    <name type="common">Black poplar mushroom</name>
    <name type="synonym">Agrocybe aegerita</name>
    <dbReference type="NCBI Taxonomy" id="1973307"/>
    <lineage>
        <taxon>Eukaryota</taxon>
        <taxon>Fungi</taxon>
        <taxon>Dikarya</taxon>
        <taxon>Basidiomycota</taxon>
        <taxon>Agaricomycotina</taxon>
        <taxon>Agaricomycetes</taxon>
        <taxon>Agaricomycetidae</taxon>
        <taxon>Agaricales</taxon>
        <taxon>Agaricineae</taxon>
        <taxon>Bolbitiaceae</taxon>
        <taxon>Cyclocybe</taxon>
    </lineage>
</organism>
<dbReference type="GO" id="GO:0006612">
    <property type="term" value="P:protein targeting to membrane"/>
    <property type="evidence" value="ECO:0007669"/>
    <property type="project" value="UniProtKB-UniRule"/>
</dbReference>
<feature type="region of interest" description="Disordered" evidence="5">
    <location>
        <begin position="1676"/>
        <end position="1697"/>
    </location>
</feature>
<dbReference type="PANTHER" id="PTHR14146">
    <property type="entry name" value="EXOCYST COMPLEX COMPONENT 4"/>
    <property type="match status" value="1"/>
</dbReference>
<dbReference type="Pfam" id="PF01926">
    <property type="entry name" value="MMR_HSR1"/>
    <property type="match status" value="1"/>
</dbReference>
<proteinExistence type="inferred from homology"/>
<name>A0A8S0XXS5_CYCAE</name>
<evidence type="ECO:0000256" key="4">
    <source>
        <dbReference type="RuleBase" id="RU367079"/>
    </source>
</evidence>
<dbReference type="InterPro" id="IPR006073">
    <property type="entry name" value="GTP-bd"/>
</dbReference>
<dbReference type="GO" id="GO:0090522">
    <property type="term" value="P:vesicle tethering involved in exocytosis"/>
    <property type="evidence" value="ECO:0007669"/>
    <property type="project" value="UniProtKB-UniRule"/>
</dbReference>
<keyword evidence="3 4" id="KW-0653">Protein transport</keyword>
<evidence type="ECO:0000259" key="7">
    <source>
        <dbReference type="Pfam" id="PF04048"/>
    </source>
</evidence>
<dbReference type="Pfam" id="PF04048">
    <property type="entry name" value="Sec8_N"/>
    <property type="match status" value="1"/>
</dbReference>
<dbReference type="PANTHER" id="PTHR14146:SF0">
    <property type="entry name" value="EXOCYST COMPLEX COMPONENT 4"/>
    <property type="match status" value="1"/>
</dbReference>
<dbReference type="Proteomes" id="UP000467700">
    <property type="component" value="Unassembled WGS sequence"/>
</dbReference>
<dbReference type="InterPro" id="IPR007191">
    <property type="entry name" value="Sec8_exocyst_N"/>
</dbReference>
<reference evidence="9 10" key="1">
    <citation type="submission" date="2020-01" db="EMBL/GenBank/DDBJ databases">
        <authorList>
            <person name="Gupta K D."/>
        </authorList>
    </citation>
    <scope>NUCLEOTIDE SEQUENCE [LARGE SCALE GENOMIC DNA]</scope>
</reference>
<feature type="region of interest" description="Disordered" evidence="5">
    <location>
        <begin position="1291"/>
        <end position="1356"/>
    </location>
</feature>
<dbReference type="Gene3D" id="3.40.50.300">
    <property type="entry name" value="P-loop containing nucleotide triphosphate hydrolases"/>
    <property type="match status" value="1"/>
</dbReference>
<feature type="compositionally biased region" description="Polar residues" evidence="5">
    <location>
        <begin position="45"/>
        <end position="63"/>
    </location>
</feature>
<evidence type="ECO:0000256" key="3">
    <source>
        <dbReference type="ARBA" id="ARBA00022927"/>
    </source>
</evidence>